<gene>
    <name evidence="13" type="ORF">D6D85_11045</name>
</gene>
<organism evidence="13 14">
    <name type="scientific">Candidatus Methanodesulfokora washburnensis</name>
    <dbReference type="NCBI Taxonomy" id="2478471"/>
    <lineage>
        <taxon>Archaea</taxon>
        <taxon>Thermoproteota</taxon>
        <taxon>Candidatus Korarchaeia</taxon>
        <taxon>Candidatus Korarchaeia incertae sedis</taxon>
        <taxon>Candidatus Methanodesulfokora</taxon>
    </lineage>
</organism>
<dbReference type="AlphaFoldDB" id="A0A429GH77"/>
<dbReference type="PANTHER" id="PTHR43808:SF32">
    <property type="entry name" value="ARGE_DAPE-RELATED DEACYLASE"/>
    <property type="match status" value="1"/>
</dbReference>
<evidence type="ECO:0000256" key="1">
    <source>
        <dbReference type="ARBA" id="ARBA00001941"/>
    </source>
</evidence>
<keyword evidence="9" id="KW-0862">Zinc</keyword>
<comment type="similarity">
    <text evidence="4">Belongs to the peptidase M20A family.</text>
</comment>
<dbReference type="InterPro" id="IPR001261">
    <property type="entry name" value="ArgE/DapE_CS"/>
</dbReference>
<dbReference type="Gene3D" id="3.40.630.10">
    <property type="entry name" value="Zn peptidases"/>
    <property type="match status" value="1"/>
</dbReference>
<dbReference type="InterPro" id="IPR036264">
    <property type="entry name" value="Bact_exopeptidase_dim_dom"/>
</dbReference>
<dbReference type="NCBIfam" id="NF006400">
    <property type="entry name" value="PRK08651.1-3"/>
    <property type="match status" value="1"/>
</dbReference>
<evidence type="ECO:0000256" key="5">
    <source>
        <dbReference type="ARBA" id="ARBA00011921"/>
    </source>
</evidence>
<name>A0A429GH77_9CREN</name>
<dbReference type="Proteomes" id="UP000277582">
    <property type="component" value="Unassembled WGS sequence"/>
</dbReference>
<dbReference type="OrthoDB" id="24854at2157"/>
<sequence length="406" mass="44633">MLDSRIDELRNFCVKVLSDLISYPTVNPPGESYREISDYFSNILNEIGFKVDVIKVPDSLLNDPKHPRYNVIARMGNGRPVVHFNGHYDVVPAGFGWKTDPFKPFISGGLIYGRGASDMKGGIASIITAAKALADSNARLNGTLELSFTPDEETGGEAGVAYIVEKGIVNPDFAVVAEPSGINNIWIGNKGVAWLLIEVYGKQAHGSTPWRGVNAFEAMVHVADRILRELKPVVERRKSKYDYGDPEGARATIMLGGEVKGGAKVNIVPGYCSFTIDRRVLPEEMSEEAAREIEEFVNNIRIPDVELKVKRISVQDASVVDPELEIVRVAVRSAEDVIGIKPRRTVCMGGLDTRFFQKKGIQAITYGPGVQEVAHMANEYVRIDDVLSMAKIYCRMVSGLMGVELS</sequence>
<dbReference type="GO" id="GO:0009089">
    <property type="term" value="P:lysine biosynthetic process via diaminopimelate"/>
    <property type="evidence" value="ECO:0007669"/>
    <property type="project" value="UniProtKB-UniPathway"/>
</dbReference>
<dbReference type="RefSeq" id="WP_125672019.1">
    <property type="nucleotide sequence ID" value="NZ_RCOS01000125.1"/>
</dbReference>
<comment type="caution">
    <text evidence="13">The sequence shown here is derived from an EMBL/GenBank/DDBJ whole genome shotgun (WGS) entry which is preliminary data.</text>
</comment>
<evidence type="ECO:0000313" key="14">
    <source>
        <dbReference type="Proteomes" id="UP000277582"/>
    </source>
</evidence>
<dbReference type="PROSITE" id="PS00759">
    <property type="entry name" value="ARGE_DAPE_CPG2_2"/>
    <property type="match status" value="1"/>
</dbReference>
<dbReference type="InterPro" id="IPR010182">
    <property type="entry name" value="ArgE/DapE"/>
</dbReference>
<dbReference type="InterPro" id="IPR050072">
    <property type="entry name" value="Peptidase_M20A"/>
</dbReference>
<comment type="pathway">
    <text evidence="3">Amino-acid biosynthesis; L-lysine biosynthesis via DAP pathway; LL-2,6-diaminopimelate from (S)-tetrahydrodipicolinate (succinylase route): step 3/3.</text>
</comment>
<evidence type="ECO:0000256" key="11">
    <source>
        <dbReference type="ARBA" id="ARBA00051301"/>
    </source>
</evidence>
<evidence type="ECO:0000256" key="10">
    <source>
        <dbReference type="ARBA" id="ARBA00023285"/>
    </source>
</evidence>
<protein>
    <recommendedName>
        <fullName evidence="6">Probable succinyl-diaminopimelate desuccinylase</fullName>
        <ecNumber evidence="5">3.5.1.18</ecNumber>
    </recommendedName>
</protein>
<keyword evidence="7" id="KW-0479">Metal-binding</keyword>
<feature type="domain" description="Peptidase M20 dimerisation" evidence="12">
    <location>
        <begin position="187"/>
        <end position="300"/>
    </location>
</feature>
<dbReference type="Gene3D" id="1.10.150.900">
    <property type="match status" value="1"/>
</dbReference>
<evidence type="ECO:0000259" key="12">
    <source>
        <dbReference type="Pfam" id="PF07687"/>
    </source>
</evidence>
<dbReference type="InterPro" id="IPR011650">
    <property type="entry name" value="Peptidase_M20_dimer"/>
</dbReference>
<dbReference type="SUPFAM" id="SSF55031">
    <property type="entry name" value="Bacterial exopeptidase dimerisation domain"/>
    <property type="match status" value="1"/>
</dbReference>
<dbReference type="GO" id="GO:0046872">
    <property type="term" value="F:metal ion binding"/>
    <property type="evidence" value="ECO:0007669"/>
    <property type="project" value="UniProtKB-KW"/>
</dbReference>
<evidence type="ECO:0000313" key="13">
    <source>
        <dbReference type="EMBL" id="RSN73252.1"/>
    </source>
</evidence>
<evidence type="ECO:0000256" key="7">
    <source>
        <dbReference type="ARBA" id="ARBA00022723"/>
    </source>
</evidence>
<dbReference type="Pfam" id="PF01546">
    <property type="entry name" value="Peptidase_M20"/>
    <property type="match status" value="1"/>
</dbReference>
<dbReference type="PANTHER" id="PTHR43808">
    <property type="entry name" value="ACETYLORNITHINE DEACETYLASE"/>
    <property type="match status" value="1"/>
</dbReference>
<accession>A0A429GH77</accession>
<evidence type="ECO:0000256" key="2">
    <source>
        <dbReference type="ARBA" id="ARBA00001947"/>
    </source>
</evidence>
<evidence type="ECO:0000256" key="9">
    <source>
        <dbReference type="ARBA" id="ARBA00022833"/>
    </source>
</evidence>
<dbReference type="InterPro" id="IPR002933">
    <property type="entry name" value="Peptidase_M20"/>
</dbReference>
<evidence type="ECO:0000256" key="8">
    <source>
        <dbReference type="ARBA" id="ARBA00022801"/>
    </source>
</evidence>
<dbReference type="SUPFAM" id="SSF53187">
    <property type="entry name" value="Zn-dependent exopeptidases"/>
    <property type="match status" value="1"/>
</dbReference>
<comment type="catalytic activity">
    <reaction evidence="11">
        <text>N-succinyl-(2S,6S)-2,6-diaminopimelate + H2O = (2S,6S)-2,6-diaminopimelate + succinate</text>
        <dbReference type="Rhea" id="RHEA:22608"/>
        <dbReference type="ChEBI" id="CHEBI:15377"/>
        <dbReference type="ChEBI" id="CHEBI:30031"/>
        <dbReference type="ChEBI" id="CHEBI:57609"/>
        <dbReference type="ChEBI" id="CHEBI:58087"/>
        <dbReference type="EC" id="3.5.1.18"/>
    </reaction>
</comment>
<dbReference type="GO" id="GO:0009014">
    <property type="term" value="F:succinyl-diaminopimelate desuccinylase activity"/>
    <property type="evidence" value="ECO:0007669"/>
    <property type="project" value="UniProtKB-EC"/>
</dbReference>
<evidence type="ECO:0000256" key="4">
    <source>
        <dbReference type="ARBA" id="ARBA00006247"/>
    </source>
</evidence>
<dbReference type="Pfam" id="PF07687">
    <property type="entry name" value="M20_dimer"/>
    <property type="match status" value="1"/>
</dbReference>
<dbReference type="EC" id="3.5.1.18" evidence="5"/>
<proteinExistence type="inferred from homology"/>
<evidence type="ECO:0000256" key="3">
    <source>
        <dbReference type="ARBA" id="ARBA00005130"/>
    </source>
</evidence>
<dbReference type="NCBIfam" id="TIGR01910">
    <property type="entry name" value="DapE-ArgE"/>
    <property type="match status" value="1"/>
</dbReference>
<reference evidence="13 14" key="1">
    <citation type="submission" date="2018-10" db="EMBL/GenBank/DDBJ databases">
        <title>Co-occurring genomic capacity for anaerobic methane metabolism and dissimilatory sulfite reduction discovered in the Korarchaeota.</title>
        <authorList>
            <person name="Mckay L.J."/>
            <person name="Dlakic M."/>
            <person name="Fields M.W."/>
            <person name="Delmont T.O."/>
            <person name="Eren A.M."/>
            <person name="Jay Z.J."/>
            <person name="Klingelsmith K.B."/>
            <person name="Rusch D.B."/>
            <person name="Inskeep W.P."/>
        </authorList>
    </citation>
    <scope>NUCLEOTIDE SEQUENCE [LARGE SCALE GENOMIC DNA]</scope>
    <source>
        <strain evidence="13 14">MDKW</strain>
    </source>
</reference>
<comment type="cofactor">
    <cofactor evidence="2">
        <name>Zn(2+)</name>
        <dbReference type="ChEBI" id="CHEBI:29105"/>
    </cofactor>
</comment>
<keyword evidence="14" id="KW-1185">Reference proteome</keyword>
<dbReference type="Gene3D" id="3.30.70.360">
    <property type="match status" value="1"/>
</dbReference>
<keyword evidence="8" id="KW-0378">Hydrolase</keyword>
<keyword evidence="10" id="KW-0170">Cobalt</keyword>
<dbReference type="EMBL" id="RCOS01000125">
    <property type="protein sequence ID" value="RSN73252.1"/>
    <property type="molecule type" value="Genomic_DNA"/>
</dbReference>
<comment type="cofactor">
    <cofactor evidence="1">
        <name>Co(2+)</name>
        <dbReference type="ChEBI" id="CHEBI:48828"/>
    </cofactor>
</comment>
<evidence type="ECO:0000256" key="6">
    <source>
        <dbReference type="ARBA" id="ARBA00016853"/>
    </source>
</evidence>
<dbReference type="UniPathway" id="UPA00034">
    <property type="reaction ID" value="UER00021"/>
</dbReference>